<dbReference type="RefSeq" id="WP_089692186.1">
    <property type="nucleotide sequence ID" value="NZ_FNWQ01000002.1"/>
</dbReference>
<protein>
    <submittedName>
        <fullName evidence="2">HEAT repeat</fullName>
    </submittedName>
</protein>
<evidence type="ECO:0000313" key="2">
    <source>
        <dbReference type="EMBL" id="SEH33030.1"/>
    </source>
</evidence>
<keyword evidence="1" id="KW-0812">Transmembrane</keyword>
<name>A0A1H6HG28_CHRCI</name>
<dbReference type="EMBL" id="FNWQ01000002">
    <property type="protein sequence ID" value="SEH33030.1"/>
    <property type="molecule type" value="Genomic_DNA"/>
</dbReference>
<dbReference type="OrthoDB" id="1454284at2"/>
<proteinExistence type="predicted"/>
<gene>
    <name evidence="2" type="ORF">SAMN05421593_2088</name>
</gene>
<dbReference type="InterPro" id="IPR016024">
    <property type="entry name" value="ARM-type_fold"/>
</dbReference>
<evidence type="ECO:0000256" key="1">
    <source>
        <dbReference type="SAM" id="Phobius"/>
    </source>
</evidence>
<feature type="transmembrane region" description="Helical" evidence="1">
    <location>
        <begin position="6"/>
        <end position="34"/>
    </location>
</feature>
<sequence>MFLTTSVHFLFLVFLGMLSLVLLLIIIVLIYSFYQYRESVHISKWSGMINKRISEVIVYGEEEVPADQSFSAVSDNPLFRNLFLQKLAESEKKFSGAAQNKLTNLFREYNLQKDASKKLNQKKEHLIAGGIQELTAMNAEEALPKIASFLTHPSAQVYQEAQYALVNFKGFEGLHFLSSISSRISEWQQLRLLISITSIPENSGDLIRNWMESSNDSVVIFTLKLLRKFQILSLYPTVIDLLGHPSVDVRVQAVQTLLSLENASTIVHLMEVYSHQPVEVQKEILKVMKKSKDQCCTDFLKDQLLNNPDSSIKVYAAEALCSLDKQEYMEEISGKETTSEELTQIIKYALQERIC</sequence>
<organism evidence="2 3">
    <name type="scientific">Chryseobacterium culicis</name>
    <dbReference type="NCBI Taxonomy" id="680127"/>
    <lineage>
        <taxon>Bacteria</taxon>
        <taxon>Pseudomonadati</taxon>
        <taxon>Bacteroidota</taxon>
        <taxon>Flavobacteriia</taxon>
        <taxon>Flavobacteriales</taxon>
        <taxon>Weeksellaceae</taxon>
        <taxon>Chryseobacterium group</taxon>
        <taxon>Chryseobacterium</taxon>
    </lineage>
</organism>
<evidence type="ECO:0000313" key="3">
    <source>
        <dbReference type="Proteomes" id="UP000198561"/>
    </source>
</evidence>
<dbReference type="STRING" id="680127.SAMN05421593_2088"/>
<keyword evidence="1" id="KW-1133">Transmembrane helix</keyword>
<accession>A0A1H6HG28</accession>
<dbReference type="SUPFAM" id="SSF48371">
    <property type="entry name" value="ARM repeat"/>
    <property type="match status" value="1"/>
</dbReference>
<reference evidence="2 3" key="1">
    <citation type="submission" date="2016-10" db="EMBL/GenBank/DDBJ databases">
        <authorList>
            <person name="de Groot N.N."/>
        </authorList>
    </citation>
    <scope>NUCLEOTIDE SEQUENCE [LARGE SCALE GENOMIC DNA]</scope>
    <source>
        <strain evidence="2 3">DSM 23031</strain>
    </source>
</reference>
<dbReference type="InterPro" id="IPR011989">
    <property type="entry name" value="ARM-like"/>
</dbReference>
<dbReference type="Proteomes" id="UP000198561">
    <property type="component" value="Unassembled WGS sequence"/>
</dbReference>
<dbReference type="Gene3D" id="1.25.10.10">
    <property type="entry name" value="Leucine-rich Repeat Variant"/>
    <property type="match status" value="1"/>
</dbReference>
<dbReference type="AlphaFoldDB" id="A0A1H6HG28"/>
<keyword evidence="1" id="KW-0472">Membrane</keyword>